<dbReference type="SUPFAM" id="SSF54928">
    <property type="entry name" value="RNA-binding domain, RBD"/>
    <property type="match status" value="2"/>
</dbReference>
<protein>
    <submittedName>
        <fullName evidence="6">RNA recognition motif-containing protein</fullName>
    </submittedName>
</protein>
<evidence type="ECO:0000256" key="3">
    <source>
        <dbReference type="PROSITE-ProRule" id="PRU00176"/>
    </source>
</evidence>
<dbReference type="Proteomes" id="UP000236319">
    <property type="component" value="Unassembled WGS sequence"/>
</dbReference>
<feature type="domain" description="RRM" evidence="5">
    <location>
        <begin position="169"/>
        <end position="245"/>
    </location>
</feature>
<dbReference type="GO" id="GO:0000785">
    <property type="term" value="C:chromatin"/>
    <property type="evidence" value="ECO:0007669"/>
    <property type="project" value="TreeGrafter"/>
</dbReference>
<dbReference type="PANTHER" id="PTHR48033:SF10">
    <property type="entry name" value="RNA-BINDING PROTEIN SQUID"/>
    <property type="match status" value="1"/>
</dbReference>
<dbReference type="GO" id="GO:0005654">
    <property type="term" value="C:nucleoplasm"/>
    <property type="evidence" value="ECO:0007669"/>
    <property type="project" value="TreeGrafter"/>
</dbReference>
<comment type="caution">
    <text evidence="6">The sequence shown here is derived from an EMBL/GenBank/DDBJ whole genome shotgun (WGS) entry which is preliminary data.</text>
</comment>
<feature type="compositionally biased region" description="Polar residues" evidence="4">
    <location>
        <begin position="345"/>
        <end position="357"/>
    </location>
</feature>
<dbReference type="InterPro" id="IPR012677">
    <property type="entry name" value="Nucleotide-bd_a/b_plait_sf"/>
</dbReference>
<dbReference type="InterPro" id="IPR000504">
    <property type="entry name" value="RRM_dom"/>
</dbReference>
<dbReference type="VEuPathDB" id="PiroplasmaDB:BOVATA_001700"/>
<dbReference type="EMBL" id="BDSA01000001">
    <property type="protein sequence ID" value="GBE58677.1"/>
    <property type="molecule type" value="Genomic_DNA"/>
</dbReference>
<dbReference type="GeneID" id="39872447"/>
<feature type="domain" description="RRM" evidence="5">
    <location>
        <begin position="85"/>
        <end position="161"/>
    </location>
</feature>
<feature type="compositionally biased region" description="Low complexity" evidence="4">
    <location>
        <begin position="8"/>
        <end position="35"/>
    </location>
</feature>
<dbReference type="GO" id="GO:0003723">
    <property type="term" value="F:RNA binding"/>
    <property type="evidence" value="ECO:0007669"/>
    <property type="project" value="UniProtKB-UniRule"/>
</dbReference>
<dbReference type="RefSeq" id="XP_028864920.1">
    <property type="nucleotide sequence ID" value="XM_029009087.1"/>
</dbReference>
<keyword evidence="7" id="KW-1185">Reference proteome</keyword>
<accession>A0A2H6K6Q1</accession>
<evidence type="ECO:0000256" key="2">
    <source>
        <dbReference type="ARBA" id="ARBA00023242"/>
    </source>
</evidence>
<gene>
    <name evidence="6" type="ORF">BOVATA_001700</name>
</gene>
<keyword evidence="3" id="KW-0694">RNA-binding</keyword>
<name>A0A2H6K6Q1_9APIC</name>
<evidence type="ECO:0000313" key="7">
    <source>
        <dbReference type="Proteomes" id="UP000236319"/>
    </source>
</evidence>
<feature type="compositionally biased region" description="Basic and acidic residues" evidence="4">
    <location>
        <begin position="65"/>
        <end position="75"/>
    </location>
</feature>
<comment type="subcellular location">
    <subcellularLocation>
        <location evidence="1">Nucleus</location>
    </subcellularLocation>
</comment>
<dbReference type="GO" id="GO:0010468">
    <property type="term" value="P:regulation of gene expression"/>
    <property type="evidence" value="ECO:0007669"/>
    <property type="project" value="TreeGrafter"/>
</dbReference>
<dbReference type="OrthoDB" id="1875751at2759"/>
<evidence type="ECO:0000313" key="6">
    <source>
        <dbReference type="EMBL" id="GBE58677.1"/>
    </source>
</evidence>
<dbReference type="Gene3D" id="3.30.70.330">
    <property type="match status" value="2"/>
</dbReference>
<feature type="region of interest" description="Disordered" evidence="4">
    <location>
        <begin position="1"/>
        <end position="81"/>
    </location>
</feature>
<evidence type="ECO:0000256" key="1">
    <source>
        <dbReference type="ARBA" id="ARBA00004123"/>
    </source>
</evidence>
<sequence length="365" mass="40512">MADEEVVAPEQVCEAPVEPAPAEEVTTTEEPAPETLSTDQPSNEATEAPAEEPKPEETTETEQPAVKEEEKHDSNKQSQPADDQVKFFVGGLHPSVDDEVIKGHFSKYGRVVSVQIMRDFATGRSRGFGFVAVVSQDNTEKVFTDDHMLNGKRVDVRHMQQEPGSTVKRKIFVGGISKALSEQMLEDYFGRFGTIEKVIIMRQIDGSSRGFGFVVFAVDGAAEKVLESPSHFVYGSKVDVRAAESRGKPYSGRTDAYYKTLAQGMRTNSHDNGKGMPYSRSHHMQPPVIPPPSGAPVVGYDPQVLQQHMMYQQYAMQTQYAYYAQQGGGPGGRDPSRYVPHRPTNFGNQPYSQNNIARSYRPRPY</sequence>
<proteinExistence type="predicted"/>
<dbReference type="AlphaFoldDB" id="A0A2H6K6Q1"/>
<dbReference type="SMART" id="SM00360">
    <property type="entry name" value="RRM"/>
    <property type="match status" value="2"/>
</dbReference>
<dbReference type="InterPro" id="IPR035979">
    <property type="entry name" value="RBD_domain_sf"/>
</dbReference>
<keyword evidence="2" id="KW-0539">Nucleus</keyword>
<evidence type="ECO:0000256" key="4">
    <source>
        <dbReference type="SAM" id="MobiDB-lite"/>
    </source>
</evidence>
<dbReference type="PROSITE" id="PS50102">
    <property type="entry name" value="RRM"/>
    <property type="match status" value="2"/>
</dbReference>
<evidence type="ECO:0000259" key="5">
    <source>
        <dbReference type="PROSITE" id="PS50102"/>
    </source>
</evidence>
<feature type="region of interest" description="Disordered" evidence="4">
    <location>
        <begin position="326"/>
        <end position="365"/>
    </location>
</feature>
<dbReference type="Pfam" id="PF00076">
    <property type="entry name" value="RRM_1"/>
    <property type="match status" value="2"/>
</dbReference>
<dbReference type="PANTHER" id="PTHR48033">
    <property type="entry name" value="RNA-BINDING (RRM/RBD/RNP MOTIFS) FAMILY PROTEIN"/>
    <property type="match status" value="1"/>
</dbReference>
<reference evidence="6 7" key="1">
    <citation type="journal article" date="2017" name="BMC Genomics">
        <title>Whole-genome assembly of Babesia ovata and comparative genomics between closely related pathogens.</title>
        <authorList>
            <person name="Yamagishi J."/>
            <person name="Asada M."/>
            <person name="Hakimi H."/>
            <person name="Tanaka T.Q."/>
            <person name="Sugimoto C."/>
            <person name="Kawazu S."/>
        </authorList>
    </citation>
    <scope>NUCLEOTIDE SEQUENCE [LARGE SCALE GENOMIC DNA]</scope>
    <source>
        <strain evidence="6 7">Miyake</strain>
    </source>
</reference>
<organism evidence="6 7">
    <name type="scientific">Babesia ovata</name>
    <dbReference type="NCBI Taxonomy" id="189622"/>
    <lineage>
        <taxon>Eukaryota</taxon>
        <taxon>Sar</taxon>
        <taxon>Alveolata</taxon>
        <taxon>Apicomplexa</taxon>
        <taxon>Aconoidasida</taxon>
        <taxon>Piroplasmida</taxon>
        <taxon>Babesiidae</taxon>
        <taxon>Babesia</taxon>
    </lineage>
</organism>